<feature type="domain" description="Transposable element P transposase-like GTP-binding insertion" evidence="3">
    <location>
        <begin position="97"/>
        <end position="217"/>
    </location>
</feature>
<dbReference type="PANTHER" id="PTHR47577:SF2">
    <property type="entry name" value="THAP DOMAIN CONTAINING 9"/>
    <property type="match status" value="1"/>
</dbReference>
<dbReference type="Pfam" id="PF21789">
    <property type="entry name" value="TNP-like_RNaseH_C"/>
    <property type="match status" value="1"/>
</dbReference>
<dbReference type="Proteomes" id="UP000762676">
    <property type="component" value="Unassembled WGS sequence"/>
</dbReference>
<dbReference type="InterPro" id="IPR048366">
    <property type="entry name" value="TNP-like_GBD"/>
</dbReference>
<accession>A0AAV4ICW1</accession>
<evidence type="ECO:0000256" key="1">
    <source>
        <dbReference type="SAM" id="MobiDB-lite"/>
    </source>
</evidence>
<organism evidence="5 6">
    <name type="scientific">Elysia marginata</name>
    <dbReference type="NCBI Taxonomy" id="1093978"/>
    <lineage>
        <taxon>Eukaryota</taxon>
        <taxon>Metazoa</taxon>
        <taxon>Spiralia</taxon>
        <taxon>Lophotrochozoa</taxon>
        <taxon>Mollusca</taxon>
        <taxon>Gastropoda</taxon>
        <taxon>Heterobranchia</taxon>
        <taxon>Euthyneura</taxon>
        <taxon>Panpulmonata</taxon>
        <taxon>Sacoglossa</taxon>
        <taxon>Placobranchoidea</taxon>
        <taxon>Plakobranchidae</taxon>
        <taxon>Elysia</taxon>
    </lineage>
</organism>
<reference evidence="5 6" key="1">
    <citation type="journal article" date="2021" name="Elife">
        <title>Chloroplast acquisition without the gene transfer in kleptoplastic sea slugs, Plakobranchus ocellatus.</title>
        <authorList>
            <person name="Maeda T."/>
            <person name="Takahashi S."/>
            <person name="Yoshida T."/>
            <person name="Shimamura S."/>
            <person name="Takaki Y."/>
            <person name="Nagai Y."/>
            <person name="Toyoda A."/>
            <person name="Suzuki Y."/>
            <person name="Arimoto A."/>
            <person name="Ishii H."/>
            <person name="Satoh N."/>
            <person name="Nishiyama T."/>
            <person name="Hasebe M."/>
            <person name="Maruyama T."/>
            <person name="Minagawa J."/>
            <person name="Obokata J."/>
            <person name="Shigenobu S."/>
        </authorList>
    </citation>
    <scope>NUCLEOTIDE SEQUENCE [LARGE SCALE GENOMIC DNA]</scope>
</reference>
<evidence type="ECO:0000259" key="2">
    <source>
        <dbReference type="Pfam" id="PF21787"/>
    </source>
</evidence>
<dbReference type="Pfam" id="PF21787">
    <property type="entry name" value="TNP-like_RNaseH_N"/>
    <property type="match status" value="1"/>
</dbReference>
<feature type="domain" description="Transposable element P transposase-like RNase H C-terminal" evidence="4">
    <location>
        <begin position="287"/>
        <end position="319"/>
    </location>
</feature>
<protein>
    <submittedName>
        <fullName evidence="5">THAP domain containing 9</fullName>
    </submittedName>
</protein>
<dbReference type="PANTHER" id="PTHR47577">
    <property type="entry name" value="THAP DOMAIN-CONTAINING PROTEIN 6"/>
    <property type="match status" value="1"/>
</dbReference>
<evidence type="ECO:0000259" key="3">
    <source>
        <dbReference type="Pfam" id="PF21788"/>
    </source>
</evidence>
<evidence type="ECO:0000259" key="4">
    <source>
        <dbReference type="Pfam" id="PF21789"/>
    </source>
</evidence>
<comment type="caution">
    <text evidence="5">The sequence shown here is derived from an EMBL/GenBank/DDBJ whole genome shotgun (WGS) entry which is preliminary data.</text>
</comment>
<dbReference type="AlphaFoldDB" id="A0AAV4ICW1"/>
<dbReference type="Pfam" id="PF21788">
    <property type="entry name" value="TNP-like_GBD"/>
    <property type="match status" value="1"/>
</dbReference>
<feature type="domain" description="Transposable element P transposase-like RNase H" evidence="2">
    <location>
        <begin position="22"/>
        <end position="68"/>
    </location>
</feature>
<name>A0AAV4ICW1_9GAST</name>
<dbReference type="InterPro" id="IPR048365">
    <property type="entry name" value="TNP-like_RNaseH_N"/>
</dbReference>
<dbReference type="InterPro" id="IPR048367">
    <property type="entry name" value="TNP-like_RNaseH_C"/>
</dbReference>
<evidence type="ECO:0000313" key="6">
    <source>
        <dbReference type="Proteomes" id="UP000762676"/>
    </source>
</evidence>
<dbReference type="EMBL" id="BMAT01006137">
    <property type="protein sequence ID" value="GFS06954.1"/>
    <property type="molecule type" value="Genomic_DNA"/>
</dbReference>
<feature type="region of interest" description="Disordered" evidence="1">
    <location>
        <begin position="354"/>
        <end position="375"/>
    </location>
</feature>
<proteinExistence type="predicted"/>
<keyword evidence="6" id="KW-1185">Reference proteome</keyword>
<sequence>MFYDSSSSTSSSTNSSNGSTSISNKISALQQAQLVKQSISALTECGFHVHSVVCDGAYTNQSTAVHLGCHINHEELTTTFEHPDDPSQTVQYLFDAAHLIKVVRNCLADLKILKCNSGKLTKWQYIVELHQLQVKHTLYLGNKLKGKHLDYTRNKMNVRLAAQTLSASVADAIEYCRQDLNLPQFTGSEETCTFLRWFDRMFDLCNSSNCLGKGSKSALNKANFETKSKFVDDACDFVTTLTDCDGKPLVKGKRKTGFIGFIVTMRAVIAVGKRLLFSNNYSFFLTYTLSQDHLETLFSKIRRKGGNNNNPNALQFKWALRALLQRNGVTESHRGNCHSLPEVNNTLFVESSSADATPLPADSSPIPQLPPNSESPDAQLTKMLLNPGVYHDHVFHYIAGFICRRLKEKIVCSDCCAFLSTSNRALADSTLTHEKNRGGLIFVS</sequence>
<gene>
    <name evidence="5" type="ORF">ElyMa_002976700</name>
</gene>
<evidence type="ECO:0000313" key="5">
    <source>
        <dbReference type="EMBL" id="GFS06954.1"/>
    </source>
</evidence>